<evidence type="ECO:0000313" key="3">
    <source>
        <dbReference type="Proteomes" id="UP000325579"/>
    </source>
</evidence>
<dbReference type="AlphaFoldDB" id="A0A5N7DI91"/>
<sequence length="59" mass="6938">MIQRQVLAQRRDMISGLIWQVIIAALYSSVVKFFNYLGANSNWTYNREIYHLAGPYILM</sequence>
<evidence type="ECO:0000313" key="2">
    <source>
        <dbReference type="EMBL" id="KAE8405965.1"/>
    </source>
</evidence>
<name>A0A5N7DI91_9EURO</name>
<dbReference type="EMBL" id="ML736756">
    <property type="protein sequence ID" value="KAE8405965.1"/>
    <property type="molecule type" value="Genomic_DNA"/>
</dbReference>
<organism evidence="2 3">
    <name type="scientific">Aspergillus pseudonomiae</name>
    <dbReference type="NCBI Taxonomy" id="1506151"/>
    <lineage>
        <taxon>Eukaryota</taxon>
        <taxon>Fungi</taxon>
        <taxon>Dikarya</taxon>
        <taxon>Ascomycota</taxon>
        <taxon>Pezizomycotina</taxon>
        <taxon>Eurotiomycetes</taxon>
        <taxon>Eurotiomycetidae</taxon>
        <taxon>Eurotiales</taxon>
        <taxon>Aspergillaceae</taxon>
        <taxon>Aspergillus</taxon>
        <taxon>Aspergillus subgen. Circumdati</taxon>
    </lineage>
</organism>
<proteinExistence type="predicted"/>
<keyword evidence="3" id="KW-1185">Reference proteome</keyword>
<dbReference type="Proteomes" id="UP000325579">
    <property type="component" value="Unassembled WGS sequence"/>
</dbReference>
<keyword evidence="1" id="KW-0812">Transmembrane</keyword>
<dbReference type="RefSeq" id="XP_031943284.1">
    <property type="nucleotide sequence ID" value="XM_032081458.1"/>
</dbReference>
<reference evidence="2 3" key="1">
    <citation type="submission" date="2019-04" db="EMBL/GenBank/DDBJ databases">
        <authorList>
            <consortium name="DOE Joint Genome Institute"/>
            <person name="Mondo S."/>
            <person name="Kjaerbolling I."/>
            <person name="Vesth T."/>
            <person name="Frisvad J.C."/>
            <person name="Nybo J.L."/>
            <person name="Theobald S."/>
            <person name="Kildgaard S."/>
            <person name="Isbrandt T."/>
            <person name="Kuo A."/>
            <person name="Sato A."/>
            <person name="Lyhne E.K."/>
            <person name="Kogle M.E."/>
            <person name="Wiebenga A."/>
            <person name="Kun R.S."/>
            <person name="Lubbers R.J."/>
            <person name="Makela M.R."/>
            <person name="Barry K."/>
            <person name="Chovatia M."/>
            <person name="Clum A."/>
            <person name="Daum C."/>
            <person name="Haridas S."/>
            <person name="He G."/>
            <person name="LaButti K."/>
            <person name="Lipzen A."/>
            <person name="Riley R."/>
            <person name="Salamov A."/>
            <person name="Simmons B.A."/>
            <person name="Magnuson J.K."/>
            <person name="Henrissat B."/>
            <person name="Mortensen U.H."/>
            <person name="Larsen T.O."/>
            <person name="Devries R.P."/>
            <person name="Grigoriev I.V."/>
            <person name="Machida M."/>
            <person name="Baker S.E."/>
            <person name="Andersen M.R."/>
            <person name="Cantor M.N."/>
            <person name="Hua S.X."/>
        </authorList>
    </citation>
    <scope>NUCLEOTIDE SEQUENCE [LARGE SCALE GENOMIC DNA]</scope>
    <source>
        <strain evidence="2 3">CBS 119388</strain>
    </source>
</reference>
<dbReference type="GeneID" id="43666149"/>
<evidence type="ECO:0000256" key="1">
    <source>
        <dbReference type="SAM" id="Phobius"/>
    </source>
</evidence>
<protein>
    <submittedName>
        <fullName evidence="2">Uncharacterized protein</fullName>
    </submittedName>
</protein>
<gene>
    <name evidence="2" type="ORF">BDV37DRAFT_243618</name>
</gene>
<keyword evidence="1" id="KW-1133">Transmembrane helix</keyword>
<feature type="transmembrane region" description="Helical" evidence="1">
    <location>
        <begin position="12"/>
        <end position="34"/>
    </location>
</feature>
<keyword evidence="1" id="KW-0472">Membrane</keyword>
<accession>A0A5N7DI91</accession>